<keyword evidence="2" id="KW-1185">Reference proteome</keyword>
<organism evidence="1 2">
    <name type="scientific">Symbiodinium pilosum</name>
    <name type="common">Dinoflagellate</name>
    <dbReference type="NCBI Taxonomy" id="2952"/>
    <lineage>
        <taxon>Eukaryota</taxon>
        <taxon>Sar</taxon>
        <taxon>Alveolata</taxon>
        <taxon>Dinophyceae</taxon>
        <taxon>Suessiales</taxon>
        <taxon>Symbiodiniaceae</taxon>
        <taxon>Symbiodinium</taxon>
    </lineage>
</organism>
<accession>A0A812V9W0</accession>
<dbReference type="EMBL" id="CAJNIZ010041035">
    <property type="protein sequence ID" value="CAE7610521.1"/>
    <property type="molecule type" value="Genomic_DNA"/>
</dbReference>
<gene>
    <name evidence="1" type="ORF">SPIL2461_LOCUS16095</name>
</gene>
<name>A0A812V9W0_SYMPI</name>
<evidence type="ECO:0000313" key="1">
    <source>
        <dbReference type="EMBL" id="CAE7610521.1"/>
    </source>
</evidence>
<dbReference type="Proteomes" id="UP000649617">
    <property type="component" value="Unassembled WGS sequence"/>
</dbReference>
<comment type="caution">
    <text evidence="1">The sequence shown here is derived from an EMBL/GenBank/DDBJ whole genome shotgun (WGS) entry which is preliminary data.</text>
</comment>
<evidence type="ECO:0000313" key="2">
    <source>
        <dbReference type="Proteomes" id="UP000649617"/>
    </source>
</evidence>
<dbReference type="AlphaFoldDB" id="A0A812V9W0"/>
<protein>
    <submittedName>
        <fullName evidence="1">Uncharacterized protein</fullName>
    </submittedName>
</protein>
<proteinExistence type="predicted"/>
<sequence>MPCEPWHRPMSGVVCNHLQHIRAPMPRILSALCGVDVSNPVLALKSSVYLCLTVILRLQLKYFLSCCRLMIVTLHLMQGNGLIPADMDTFDFLCATMGCLNLHLTAKAQAIKLCPMQVNRGLRDVPHVTLYYGCASRHSEPGILHHNVIQTGVELRGPTRTLSTCSLRLATWL</sequence>
<reference evidence="1" key="1">
    <citation type="submission" date="2021-02" db="EMBL/GenBank/DDBJ databases">
        <authorList>
            <person name="Dougan E. K."/>
            <person name="Rhodes N."/>
            <person name="Thang M."/>
            <person name="Chan C."/>
        </authorList>
    </citation>
    <scope>NUCLEOTIDE SEQUENCE</scope>
</reference>